<evidence type="ECO:0000256" key="1">
    <source>
        <dbReference type="SAM" id="MobiDB-lite"/>
    </source>
</evidence>
<dbReference type="AlphaFoldDB" id="A0A1G2K790"/>
<dbReference type="EMBL" id="MHQC01000015">
    <property type="protein sequence ID" value="OGZ95235.1"/>
    <property type="molecule type" value="Genomic_DNA"/>
</dbReference>
<accession>A0A1G2K790</accession>
<organism evidence="3 4">
    <name type="scientific">Candidatus Sungbacteria bacterium RIFCSPHIGHO2_01_FULL_47_32</name>
    <dbReference type="NCBI Taxonomy" id="1802264"/>
    <lineage>
        <taxon>Bacteria</taxon>
        <taxon>Candidatus Sungiibacteriota</taxon>
    </lineage>
</organism>
<proteinExistence type="predicted"/>
<feature type="compositionally biased region" description="Basic and acidic residues" evidence="1">
    <location>
        <begin position="95"/>
        <end position="108"/>
    </location>
</feature>
<reference evidence="3 4" key="1">
    <citation type="journal article" date="2016" name="Nat. Commun.">
        <title>Thousands of microbial genomes shed light on interconnected biogeochemical processes in an aquifer system.</title>
        <authorList>
            <person name="Anantharaman K."/>
            <person name="Brown C.T."/>
            <person name="Hug L.A."/>
            <person name="Sharon I."/>
            <person name="Castelle C.J."/>
            <person name="Probst A.J."/>
            <person name="Thomas B.C."/>
            <person name="Singh A."/>
            <person name="Wilkins M.J."/>
            <person name="Karaoz U."/>
            <person name="Brodie E.L."/>
            <person name="Williams K.H."/>
            <person name="Hubbard S.S."/>
            <person name="Banfield J.F."/>
        </authorList>
    </citation>
    <scope>NUCLEOTIDE SEQUENCE [LARGE SCALE GENOMIC DNA]</scope>
</reference>
<name>A0A1G2K790_9BACT</name>
<protein>
    <submittedName>
        <fullName evidence="3">Uncharacterized protein</fullName>
    </submittedName>
</protein>
<gene>
    <name evidence="3" type="ORF">A2633_00165</name>
</gene>
<evidence type="ECO:0000313" key="4">
    <source>
        <dbReference type="Proteomes" id="UP000177152"/>
    </source>
</evidence>
<evidence type="ECO:0000256" key="2">
    <source>
        <dbReference type="SAM" id="SignalP"/>
    </source>
</evidence>
<keyword evidence="2" id="KW-0732">Signal</keyword>
<evidence type="ECO:0000313" key="3">
    <source>
        <dbReference type="EMBL" id="OGZ95235.1"/>
    </source>
</evidence>
<feature type="region of interest" description="Disordered" evidence="1">
    <location>
        <begin position="87"/>
        <end position="108"/>
    </location>
</feature>
<dbReference type="PROSITE" id="PS51257">
    <property type="entry name" value="PROKAR_LIPOPROTEIN"/>
    <property type="match status" value="1"/>
</dbReference>
<sequence>MANGLFRRIVLLVAGMSLSACGANANSSAMPWGQDFEKPELLTVHFRCDEESSEYKSYMNNPRTFTGITIKFKGGVYYVYSPNPNSVSPASSSFLKKDGENPEKVSREGRDLVLESQAPKLFAAMSTGYVGSCIILLNGSERGEKN</sequence>
<comment type="caution">
    <text evidence="3">The sequence shown here is derived from an EMBL/GenBank/DDBJ whole genome shotgun (WGS) entry which is preliminary data.</text>
</comment>
<feature type="chain" id="PRO_5009583370" evidence="2">
    <location>
        <begin position="26"/>
        <end position="146"/>
    </location>
</feature>
<feature type="signal peptide" evidence="2">
    <location>
        <begin position="1"/>
        <end position="25"/>
    </location>
</feature>
<dbReference type="Proteomes" id="UP000177152">
    <property type="component" value="Unassembled WGS sequence"/>
</dbReference>